<dbReference type="PANTHER" id="PTHR35851">
    <property type="entry name" value="CELL DIVISION PROTEIN FTSQ"/>
    <property type="match status" value="1"/>
</dbReference>
<evidence type="ECO:0000256" key="5">
    <source>
        <dbReference type="ARBA" id="ARBA00022692"/>
    </source>
</evidence>
<evidence type="ECO:0000256" key="10">
    <source>
        <dbReference type="SAM" id="MobiDB-lite"/>
    </source>
</evidence>
<dbReference type="InterPro" id="IPR026579">
    <property type="entry name" value="FtsQ"/>
</dbReference>
<comment type="function">
    <text evidence="9">Essential cell division protein.</text>
</comment>
<dbReference type="InterPro" id="IPR005548">
    <property type="entry name" value="Cell_div_FtsQ/DivIB_C"/>
</dbReference>
<comment type="subcellular location">
    <subcellularLocation>
        <location evidence="9">Cell membrane</location>
        <topology evidence="9">Single-pass type II membrane protein</topology>
    </subcellularLocation>
    <subcellularLocation>
        <location evidence="1">Membrane</location>
    </subcellularLocation>
    <text evidence="9">Localizes to the division septum.</text>
</comment>
<evidence type="ECO:0000256" key="1">
    <source>
        <dbReference type="ARBA" id="ARBA00004370"/>
    </source>
</evidence>
<evidence type="ECO:0000259" key="11">
    <source>
        <dbReference type="PROSITE" id="PS51779"/>
    </source>
</evidence>
<comment type="caution">
    <text evidence="12">The sequence shown here is derived from an EMBL/GenBank/DDBJ whole genome shotgun (WGS) entry which is preliminary data.</text>
</comment>
<feature type="transmembrane region" description="Helical" evidence="9">
    <location>
        <begin position="97"/>
        <end position="121"/>
    </location>
</feature>
<evidence type="ECO:0000256" key="8">
    <source>
        <dbReference type="ARBA" id="ARBA00023306"/>
    </source>
</evidence>
<dbReference type="GO" id="GO:0090529">
    <property type="term" value="P:cell septum assembly"/>
    <property type="evidence" value="ECO:0007669"/>
    <property type="project" value="InterPro"/>
</dbReference>
<dbReference type="InterPro" id="IPR045335">
    <property type="entry name" value="FtsQ_C_sf"/>
</dbReference>
<evidence type="ECO:0000256" key="6">
    <source>
        <dbReference type="ARBA" id="ARBA00022989"/>
    </source>
</evidence>
<dbReference type="AlphaFoldDB" id="A0A7V4XQE2"/>
<dbReference type="InterPro" id="IPR034746">
    <property type="entry name" value="POTRA"/>
</dbReference>
<dbReference type="HAMAP" id="MF_00911">
    <property type="entry name" value="FtsQ_subfam"/>
    <property type="match status" value="1"/>
</dbReference>
<reference evidence="12" key="1">
    <citation type="journal article" date="2020" name="mSystems">
        <title>Genome- and Community-Level Interaction Insights into Carbon Utilization and Element Cycling Functions of Hydrothermarchaeota in Hydrothermal Sediment.</title>
        <authorList>
            <person name="Zhou Z."/>
            <person name="Liu Y."/>
            <person name="Xu W."/>
            <person name="Pan J."/>
            <person name="Luo Z.H."/>
            <person name="Li M."/>
        </authorList>
    </citation>
    <scope>NUCLEOTIDE SEQUENCE [LARGE SCALE GENOMIC DNA]</scope>
    <source>
        <strain evidence="12">SpSt-855</strain>
    </source>
</reference>
<dbReference type="Gene3D" id="3.40.50.11690">
    <property type="entry name" value="Cell division protein FtsQ/DivIB"/>
    <property type="match status" value="1"/>
</dbReference>
<name>A0A7V4XQE2_9BACT</name>
<gene>
    <name evidence="9" type="primary">ftsQ</name>
    <name evidence="12" type="ORF">ENW50_00890</name>
</gene>
<organism evidence="12">
    <name type="scientific">Acidobacterium capsulatum</name>
    <dbReference type="NCBI Taxonomy" id="33075"/>
    <lineage>
        <taxon>Bacteria</taxon>
        <taxon>Pseudomonadati</taxon>
        <taxon>Acidobacteriota</taxon>
        <taxon>Terriglobia</taxon>
        <taxon>Terriglobales</taxon>
        <taxon>Acidobacteriaceae</taxon>
        <taxon>Acidobacterium</taxon>
    </lineage>
</organism>
<sequence length="390" mass="43642">MAKTTRHNPDSQRGLTLVEEDFLDEFEDAVPPVPSAAELRATEPGPRARAQARTRRPLPPSPDDSGLEEEPFLRVRRRVPVRSGPLPSWTKHRWGKILLASLVLLALGLVLFVVLAVRHFLDHDPRFEISSAASIQTMGNSELSRADLLSVFGSDIGRNIFFVPLAARAVELQSIPWVKHATVMRILPDQLRVSIVERTPVAFLRIGSKISLIDAEGVVLDMTPELMAKHHFNFPVITGIDPAIPLAMRAQRMQLYLHFLSALNSDGQHVIDQVSEIDLADPEDVRATFNYGGHELLLHFGYSNFAARYRNYASHIQTWEQLYPKLASIDLRYDDQVVLRMATPPAPPAKLDAKAASPSAASHGKKAAHHKVRRVTHRTHPTHHATRRTR</sequence>
<evidence type="ECO:0000256" key="4">
    <source>
        <dbReference type="ARBA" id="ARBA00022618"/>
    </source>
</evidence>
<dbReference type="GO" id="GO:0032153">
    <property type="term" value="C:cell division site"/>
    <property type="evidence" value="ECO:0007669"/>
    <property type="project" value="UniProtKB-UniRule"/>
</dbReference>
<dbReference type="GO" id="GO:0043093">
    <property type="term" value="P:FtsZ-dependent cytokinesis"/>
    <property type="evidence" value="ECO:0007669"/>
    <property type="project" value="UniProtKB-UniRule"/>
</dbReference>
<dbReference type="PANTHER" id="PTHR35851:SF1">
    <property type="entry name" value="CELL DIVISION PROTEIN FTSQ"/>
    <property type="match status" value="1"/>
</dbReference>
<keyword evidence="3" id="KW-0997">Cell inner membrane</keyword>
<evidence type="ECO:0000313" key="12">
    <source>
        <dbReference type="EMBL" id="HGY93236.1"/>
    </source>
</evidence>
<keyword evidence="5 9" id="KW-0812">Transmembrane</keyword>
<dbReference type="EMBL" id="DTKL01000010">
    <property type="protein sequence ID" value="HGY93236.1"/>
    <property type="molecule type" value="Genomic_DNA"/>
</dbReference>
<feature type="compositionally biased region" description="Basic residues" evidence="10">
    <location>
        <begin position="363"/>
        <end position="390"/>
    </location>
</feature>
<keyword evidence="8 9" id="KW-0131">Cell cycle</keyword>
<keyword evidence="6 9" id="KW-1133">Transmembrane helix</keyword>
<dbReference type="Pfam" id="PF08478">
    <property type="entry name" value="POTRA_1"/>
    <property type="match status" value="1"/>
</dbReference>
<evidence type="ECO:0000256" key="3">
    <source>
        <dbReference type="ARBA" id="ARBA00022519"/>
    </source>
</evidence>
<accession>A0A7V4XQE2</accession>
<dbReference type="GO" id="GO:0005886">
    <property type="term" value="C:plasma membrane"/>
    <property type="evidence" value="ECO:0007669"/>
    <property type="project" value="UniProtKB-SubCell"/>
</dbReference>
<evidence type="ECO:0000256" key="7">
    <source>
        <dbReference type="ARBA" id="ARBA00023136"/>
    </source>
</evidence>
<dbReference type="Gene3D" id="3.10.20.310">
    <property type="entry name" value="membrane protein fhac"/>
    <property type="match status" value="1"/>
</dbReference>
<dbReference type="Pfam" id="PF03799">
    <property type="entry name" value="FtsQ_DivIB_C"/>
    <property type="match status" value="1"/>
</dbReference>
<proteinExistence type="inferred from homology"/>
<feature type="region of interest" description="Disordered" evidence="10">
    <location>
        <begin position="345"/>
        <end position="390"/>
    </location>
</feature>
<evidence type="ECO:0000256" key="9">
    <source>
        <dbReference type="HAMAP-Rule" id="MF_00911"/>
    </source>
</evidence>
<feature type="region of interest" description="Disordered" evidence="10">
    <location>
        <begin position="33"/>
        <end position="69"/>
    </location>
</feature>
<keyword evidence="2 9" id="KW-1003">Cell membrane</keyword>
<protein>
    <recommendedName>
        <fullName evidence="9">Cell division protein FtsQ</fullName>
    </recommendedName>
</protein>
<evidence type="ECO:0000256" key="2">
    <source>
        <dbReference type="ARBA" id="ARBA00022475"/>
    </source>
</evidence>
<comment type="similarity">
    <text evidence="9">Belongs to the FtsQ/DivIB family. FtsQ subfamily.</text>
</comment>
<keyword evidence="7 9" id="KW-0472">Membrane</keyword>
<keyword evidence="4 9" id="KW-0132">Cell division</keyword>
<dbReference type="PROSITE" id="PS51779">
    <property type="entry name" value="POTRA"/>
    <property type="match status" value="1"/>
</dbReference>
<dbReference type="InterPro" id="IPR013685">
    <property type="entry name" value="POTRA_FtsQ_type"/>
</dbReference>
<feature type="domain" description="POTRA" evidence="11">
    <location>
        <begin position="130"/>
        <end position="198"/>
    </location>
</feature>